<keyword evidence="3" id="KW-0472">Membrane</keyword>
<feature type="region of interest" description="Disordered" evidence="2">
    <location>
        <begin position="1"/>
        <end position="247"/>
    </location>
</feature>
<evidence type="ECO:0000256" key="1">
    <source>
        <dbReference type="ARBA" id="ARBA00006068"/>
    </source>
</evidence>
<feature type="compositionally biased region" description="Low complexity" evidence="2">
    <location>
        <begin position="667"/>
        <end position="694"/>
    </location>
</feature>
<evidence type="ECO:0000256" key="2">
    <source>
        <dbReference type="SAM" id="MobiDB-lite"/>
    </source>
</evidence>
<feature type="region of interest" description="Disordered" evidence="2">
    <location>
        <begin position="590"/>
        <end position="750"/>
    </location>
</feature>
<evidence type="ECO:0000259" key="4">
    <source>
        <dbReference type="Pfam" id="PF03816"/>
    </source>
</evidence>
<feature type="compositionally biased region" description="Basic and acidic residues" evidence="2">
    <location>
        <begin position="607"/>
        <end position="622"/>
    </location>
</feature>
<keyword evidence="3" id="KW-1133">Transmembrane helix</keyword>
<feature type="compositionally biased region" description="Basic and acidic residues" evidence="2">
    <location>
        <begin position="58"/>
        <end position="81"/>
    </location>
</feature>
<proteinExistence type="inferred from homology"/>
<dbReference type="InterPro" id="IPR004474">
    <property type="entry name" value="LytR_CpsA_psr"/>
</dbReference>
<feature type="domain" description="Cell envelope-related transcriptional attenuator" evidence="4">
    <location>
        <begin position="331"/>
        <end position="488"/>
    </location>
</feature>
<accession>A0AAU7PNY2</accession>
<dbReference type="RefSeq" id="WP_349946292.1">
    <property type="nucleotide sequence ID" value="NZ_CP157940.1"/>
</dbReference>
<dbReference type="EMBL" id="CP157940">
    <property type="protein sequence ID" value="XBS53970.1"/>
    <property type="molecule type" value="Genomic_DNA"/>
</dbReference>
<feature type="compositionally biased region" description="Polar residues" evidence="2">
    <location>
        <begin position="131"/>
        <end position="215"/>
    </location>
</feature>
<dbReference type="PANTHER" id="PTHR33392">
    <property type="entry name" value="POLYISOPRENYL-TEICHOIC ACID--PEPTIDOGLYCAN TEICHOIC ACID TRANSFERASE TAGU"/>
    <property type="match status" value="1"/>
</dbReference>
<reference evidence="5" key="1">
    <citation type="submission" date="2024-06" db="EMBL/GenBank/DDBJ databases">
        <title>Lacrimispora cavernae sp. nov., a novel anaerobe isolated from bat guano pile inside a cave.</title>
        <authorList>
            <person name="Miller S.L."/>
            <person name="Lu N."/>
            <person name="King J."/>
            <person name="Sankaranarayanan K."/>
            <person name="Lawson P.A."/>
        </authorList>
    </citation>
    <scope>NUCLEOTIDE SEQUENCE</scope>
    <source>
        <strain evidence="5">BS-2</strain>
    </source>
</reference>
<feature type="compositionally biased region" description="Acidic residues" evidence="2">
    <location>
        <begin position="1"/>
        <end position="10"/>
    </location>
</feature>
<gene>
    <name evidence="5" type="ORF">ABFV83_19540</name>
</gene>
<feature type="compositionally biased region" description="Basic and acidic residues" evidence="2">
    <location>
        <begin position="11"/>
        <end position="28"/>
    </location>
</feature>
<protein>
    <submittedName>
        <fullName evidence="5">LCP family protein</fullName>
    </submittedName>
</protein>
<dbReference type="InterPro" id="IPR050922">
    <property type="entry name" value="LytR/CpsA/Psr_CW_biosynth"/>
</dbReference>
<sequence length="750" mass="79057">MRNEFDDDEAGRENIRNRKRGFDSKPDPSDDDYYLDDDYENYQEQKYGRSNQAAAGHDLTKKADDASVRRSGAGERTRSTDRSQSSSGNVQAAFRGQPSSVAGTSKNQGTAGSRTASGNSQGASGSRAALGNSQGVSGSRTASGNSQGASGSRTASGNSQGAAGNRTASGNSQGAAGNRTASGNSQGAAGSRTASGNSQGIAGSRTASGNSQGSARGQIVIGDGGTRQQQRVQGQDRGVAASRSAAQAEKKRKVRRIIILAVLEIFTLAGIFAYAYVARLMGAIQRPDDFNENQVRNEVMSPEQKKHMTGYRNIAVFGVDSRDGNVNKGTNADVIMICNINRDTGEIRLVSVFRDTYLNTGNGNVYNKINSAYANGGAAQALAALNKNLDLDISEYVTFNWKSVADGINMLNGVDIEISKAEFRYINSFITETVEKTGVPSVHLKSAGMNHLDGVQAVAYARLRKMDTDFQRTERQRLVIQKTFEKAKKADLGLLNRILLMEVDQIGSNLTFSDFTELLLDISKYHIGETGGFPFTRGDMTIGKKGDCVVPQTLESNVSELHKLLFDKEGYEPSDVVKKISAKIAADSGMYKQGSKPGNTSKDDEDNSKKTTEATKPEKTTEAEESSAQGDSTGATDENGKPGKPSDSSEGSTGETKETKPGESKPSETTTGPTKPGETKPLPSTSTPETTTAPNGPGPGQTTEANETTAPQTTSAGPGGSGETTASHPSNATSGGNSEVPVVSAPPTNN</sequence>
<dbReference type="AlphaFoldDB" id="A0AAU7PNY2"/>
<dbReference type="NCBIfam" id="TIGR00350">
    <property type="entry name" value="lytR_cpsA_psr"/>
    <property type="match status" value="1"/>
</dbReference>
<name>A0AAU7PNY2_9FIRM</name>
<feature type="compositionally biased region" description="Low complexity" evidence="2">
    <location>
        <begin position="226"/>
        <end position="239"/>
    </location>
</feature>
<feature type="compositionally biased region" description="Basic and acidic residues" evidence="2">
    <location>
        <begin position="655"/>
        <end position="666"/>
    </location>
</feature>
<comment type="similarity">
    <text evidence="1">Belongs to the LytR/CpsA/Psr (LCP) family.</text>
</comment>
<dbReference type="PANTHER" id="PTHR33392:SF6">
    <property type="entry name" value="POLYISOPRENYL-TEICHOIC ACID--PEPTIDOGLYCAN TEICHOIC ACID TRANSFERASE TAGU"/>
    <property type="match status" value="1"/>
</dbReference>
<evidence type="ECO:0000313" key="5">
    <source>
        <dbReference type="EMBL" id="XBS53970.1"/>
    </source>
</evidence>
<feature type="compositionally biased region" description="Polar residues" evidence="2">
    <location>
        <begin position="723"/>
        <end position="737"/>
    </location>
</feature>
<feature type="compositionally biased region" description="Acidic residues" evidence="2">
    <location>
        <begin position="29"/>
        <end position="41"/>
    </location>
</feature>
<feature type="compositionally biased region" description="Polar residues" evidence="2">
    <location>
        <begin position="42"/>
        <end position="53"/>
    </location>
</feature>
<feature type="transmembrane region" description="Helical" evidence="3">
    <location>
        <begin position="257"/>
        <end position="277"/>
    </location>
</feature>
<organism evidence="5">
    <name type="scientific">Lacrimispora sp. BS-2</name>
    <dbReference type="NCBI Taxonomy" id="3151850"/>
    <lineage>
        <taxon>Bacteria</taxon>
        <taxon>Bacillati</taxon>
        <taxon>Bacillota</taxon>
        <taxon>Clostridia</taxon>
        <taxon>Lachnospirales</taxon>
        <taxon>Lachnospiraceae</taxon>
        <taxon>Lacrimispora</taxon>
    </lineage>
</organism>
<dbReference type="Gene3D" id="3.40.630.190">
    <property type="entry name" value="LCP protein"/>
    <property type="match status" value="1"/>
</dbReference>
<dbReference type="Pfam" id="PF03816">
    <property type="entry name" value="LytR_cpsA_psr"/>
    <property type="match status" value="1"/>
</dbReference>
<keyword evidence="3" id="KW-0812">Transmembrane</keyword>
<evidence type="ECO:0000256" key="3">
    <source>
        <dbReference type="SAM" id="Phobius"/>
    </source>
</evidence>
<feature type="compositionally biased region" description="Polar residues" evidence="2">
    <location>
        <begin position="700"/>
        <end position="716"/>
    </location>
</feature>
<feature type="compositionally biased region" description="Polar residues" evidence="2">
    <location>
        <begin position="97"/>
        <end position="124"/>
    </location>
</feature>